<evidence type="ECO:0000313" key="3">
    <source>
        <dbReference type="WBParaSite" id="EN70_8433"/>
    </source>
</evidence>
<dbReference type="AlphaFoldDB" id="A0A1I7W0U0"/>
<reference evidence="2" key="1">
    <citation type="submission" date="2012-04" db="EMBL/GenBank/DDBJ databases">
        <title>The Genome Sequence of Loa loa.</title>
        <authorList>
            <consortium name="The Broad Institute Genome Sequencing Platform"/>
            <consortium name="Broad Institute Genome Sequencing Center for Infectious Disease"/>
            <person name="Nutman T.B."/>
            <person name="Fink D.L."/>
            <person name="Russ C."/>
            <person name="Young S."/>
            <person name="Zeng Q."/>
            <person name="Gargeya S."/>
            <person name="Alvarado L."/>
            <person name="Berlin A."/>
            <person name="Chapman S.B."/>
            <person name="Chen Z."/>
            <person name="Freedman E."/>
            <person name="Gellesch M."/>
            <person name="Goldberg J."/>
            <person name="Griggs A."/>
            <person name="Gujja S."/>
            <person name="Heilman E.R."/>
            <person name="Heiman D."/>
            <person name="Howarth C."/>
            <person name="Mehta T."/>
            <person name="Neiman D."/>
            <person name="Pearson M."/>
            <person name="Roberts A."/>
            <person name="Saif S."/>
            <person name="Shea T."/>
            <person name="Shenoy N."/>
            <person name="Sisk P."/>
            <person name="Stolte C."/>
            <person name="Sykes S."/>
            <person name="White J."/>
            <person name="Yandava C."/>
            <person name="Haas B."/>
            <person name="Henn M.R."/>
            <person name="Nusbaum C."/>
            <person name="Birren B."/>
        </authorList>
    </citation>
    <scope>NUCLEOTIDE SEQUENCE [LARGE SCALE GENOMIC DNA]</scope>
</reference>
<evidence type="ECO:0000313" key="2">
    <source>
        <dbReference type="Proteomes" id="UP000095285"/>
    </source>
</evidence>
<feature type="transmembrane region" description="Helical" evidence="1">
    <location>
        <begin position="136"/>
        <end position="157"/>
    </location>
</feature>
<dbReference type="PANTHER" id="PTHR40288">
    <property type="entry name" value="PROTEIN CBG16535-RELATED"/>
    <property type="match status" value="1"/>
</dbReference>
<keyword evidence="1" id="KW-1133">Transmembrane helix</keyword>
<feature type="transmembrane region" description="Helical" evidence="1">
    <location>
        <begin position="178"/>
        <end position="199"/>
    </location>
</feature>
<dbReference type="WBParaSite" id="EN70_8436">
    <property type="protein sequence ID" value="EN70_8436"/>
    <property type="gene ID" value="EN70_8436"/>
</dbReference>
<dbReference type="PANTHER" id="PTHR40288:SF1">
    <property type="entry name" value="EXPERA DOMAIN-CONTAINING PROTEIN"/>
    <property type="match status" value="1"/>
</dbReference>
<evidence type="ECO:0000313" key="4">
    <source>
        <dbReference type="WBParaSite" id="EN70_8436"/>
    </source>
</evidence>
<keyword evidence="2" id="KW-1185">Reference proteome</keyword>
<dbReference type="WBParaSite" id="EN70_8433">
    <property type="protein sequence ID" value="EN70_8433"/>
    <property type="gene ID" value="EN70_8433"/>
</dbReference>
<keyword evidence="1" id="KW-0812">Transmembrane</keyword>
<name>A0A1I7W0U0_LOALO</name>
<reference evidence="3 4" key="2">
    <citation type="submission" date="2016-11" db="UniProtKB">
        <authorList>
            <consortium name="WormBaseParasite"/>
        </authorList>
    </citation>
    <scope>IDENTIFICATION</scope>
</reference>
<proteinExistence type="predicted"/>
<evidence type="ECO:0000256" key="1">
    <source>
        <dbReference type="SAM" id="Phobius"/>
    </source>
</evidence>
<organism evidence="2 3">
    <name type="scientific">Loa loa</name>
    <name type="common">Eye worm</name>
    <name type="synonym">Filaria loa</name>
    <dbReference type="NCBI Taxonomy" id="7209"/>
    <lineage>
        <taxon>Eukaryota</taxon>
        <taxon>Metazoa</taxon>
        <taxon>Ecdysozoa</taxon>
        <taxon>Nematoda</taxon>
        <taxon>Chromadorea</taxon>
        <taxon>Rhabditida</taxon>
        <taxon>Spirurina</taxon>
        <taxon>Spiruromorpha</taxon>
        <taxon>Filarioidea</taxon>
        <taxon>Onchocercidae</taxon>
        <taxon>Loa</taxon>
    </lineage>
</organism>
<sequence length="220" mass="24715">MALSAIFESISLKPDGINQSSVVVPEPDLVTTPKKFKNCPVDCHPWHSPVFEISSLDSSRYVCESVIDCDGTNASRSFVLFSFIRYGLMHRVLGTSECIANYLDGGFMRSVWCLSHTSSLFLLLIALFFLTKPIWLLWPALLMQSSYALGLAVLTMATAPKMLDAMSGKVDTEFGAAFAVYLMGFISNWLFTFVLWHHYWYIEEKLKTISSKRVSAGYSF</sequence>
<dbReference type="eggNOG" id="ENOG502S280">
    <property type="taxonomic scope" value="Eukaryota"/>
</dbReference>
<accession>A0A1I7W0U0</accession>
<feature type="transmembrane region" description="Helical" evidence="1">
    <location>
        <begin position="111"/>
        <end position="130"/>
    </location>
</feature>
<dbReference type="Proteomes" id="UP000095285">
    <property type="component" value="Unassembled WGS sequence"/>
</dbReference>
<keyword evidence="1" id="KW-0472">Membrane</keyword>
<protein>
    <submittedName>
        <fullName evidence="3 4">Palmitoyltransferase</fullName>
    </submittedName>
</protein>